<dbReference type="AlphaFoldDB" id="A0A2B7WHM0"/>
<sequence length="139" mass="15779">MQDTIFAPALLTSSKAWPNLNESSFELRKREMESMKSKPEGDSGLVCYNDWGRLAVVRQGLRLGPSRHIGHPEGQGISGPKGLSSADYSIAECNFRKQGNVHQMHQHMTMKLLHHHEENNCRYTNFLLDMVEKFLVLPS</sequence>
<evidence type="ECO:0000313" key="2">
    <source>
        <dbReference type="Proteomes" id="UP000224080"/>
    </source>
</evidence>
<dbReference type="OrthoDB" id="10641277at2759"/>
<gene>
    <name evidence="1" type="ORF">GX51_08004</name>
</gene>
<protein>
    <submittedName>
        <fullName evidence="1">Uncharacterized protein</fullName>
    </submittedName>
</protein>
<name>A0A2B7WHM0_9EURO</name>
<reference evidence="1 2" key="1">
    <citation type="submission" date="2017-10" db="EMBL/GenBank/DDBJ databases">
        <title>Comparative genomics in systemic dimorphic fungi from Ajellomycetaceae.</title>
        <authorList>
            <person name="Munoz J.F."/>
            <person name="Mcewen J.G."/>
            <person name="Clay O.K."/>
            <person name="Cuomo C.A."/>
        </authorList>
    </citation>
    <scope>NUCLEOTIDE SEQUENCE [LARGE SCALE GENOMIC DNA]</scope>
    <source>
        <strain evidence="1 2">UAMH130</strain>
    </source>
</reference>
<evidence type="ECO:0000313" key="1">
    <source>
        <dbReference type="EMBL" id="PGG96074.1"/>
    </source>
</evidence>
<dbReference type="Proteomes" id="UP000224080">
    <property type="component" value="Unassembled WGS sequence"/>
</dbReference>
<comment type="caution">
    <text evidence="1">The sequence shown here is derived from an EMBL/GenBank/DDBJ whole genome shotgun (WGS) entry which is preliminary data.</text>
</comment>
<dbReference type="EMBL" id="PDNC01000192">
    <property type="protein sequence ID" value="PGG96074.1"/>
    <property type="molecule type" value="Genomic_DNA"/>
</dbReference>
<accession>A0A2B7WHM0</accession>
<organism evidence="1 2">
    <name type="scientific">Blastomyces parvus</name>
    <dbReference type="NCBI Taxonomy" id="2060905"/>
    <lineage>
        <taxon>Eukaryota</taxon>
        <taxon>Fungi</taxon>
        <taxon>Dikarya</taxon>
        <taxon>Ascomycota</taxon>
        <taxon>Pezizomycotina</taxon>
        <taxon>Eurotiomycetes</taxon>
        <taxon>Eurotiomycetidae</taxon>
        <taxon>Onygenales</taxon>
        <taxon>Ajellomycetaceae</taxon>
        <taxon>Blastomyces</taxon>
    </lineage>
</organism>
<keyword evidence="2" id="KW-1185">Reference proteome</keyword>
<proteinExistence type="predicted"/>